<feature type="transmembrane region" description="Helical" evidence="2">
    <location>
        <begin position="198"/>
        <end position="222"/>
    </location>
</feature>
<dbReference type="EMBL" id="LQQR01000088">
    <property type="protein sequence ID" value="KZE08786.1"/>
    <property type="molecule type" value="Genomic_DNA"/>
</dbReference>
<dbReference type="RefSeq" id="WP_009381037.1">
    <property type="nucleotide sequence ID" value="NZ_CP065682.1"/>
</dbReference>
<dbReference type="EMBL" id="CP065682">
    <property type="protein sequence ID" value="QPS34055.1"/>
    <property type="molecule type" value="Genomic_DNA"/>
</dbReference>
<keyword evidence="2" id="KW-0472">Membrane</keyword>
<dbReference type="STRING" id="33889.AVW13_03655"/>
<dbReference type="PANTHER" id="PTHR35797">
    <property type="entry name" value="PROTEASE-RELATED"/>
    <property type="match status" value="1"/>
</dbReference>
<evidence type="ECO:0000256" key="2">
    <source>
        <dbReference type="SAM" id="Phobius"/>
    </source>
</evidence>
<dbReference type="GO" id="GO:0008237">
    <property type="term" value="F:metallopeptidase activity"/>
    <property type="evidence" value="ECO:0007669"/>
    <property type="project" value="UniProtKB-KW"/>
</dbReference>
<evidence type="ECO:0000256" key="1">
    <source>
        <dbReference type="SAM" id="MobiDB-lite"/>
    </source>
</evidence>
<feature type="transmembrane region" description="Helical" evidence="2">
    <location>
        <begin position="297"/>
        <end position="318"/>
    </location>
</feature>
<feature type="transmembrane region" description="Helical" evidence="2">
    <location>
        <begin position="330"/>
        <end position="351"/>
    </location>
</feature>
<gene>
    <name evidence="4" type="ORF">AVW13_03655</name>
    <name evidence="5" type="ORF">I6G59_01550</name>
</gene>
<evidence type="ECO:0000313" key="6">
    <source>
        <dbReference type="Proteomes" id="UP000076612"/>
    </source>
</evidence>
<dbReference type="Pfam" id="PF02517">
    <property type="entry name" value="Rce1-like"/>
    <property type="match status" value="1"/>
</dbReference>
<dbReference type="GO" id="GO:0080120">
    <property type="term" value="P:CAAX-box protein maturation"/>
    <property type="evidence" value="ECO:0007669"/>
    <property type="project" value="UniProtKB-ARBA"/>
</dbReference>
<sequence length="375" mass="39357">MSAPDPAAERPVPTADSTPAEAVPGARLSAESAAPTGTPAEAAPGSRLSAESAPPIVPTRVPWVEVGVFLVVTVGLGWLVCLPLWLSGKGLSDLTFVQLTGQALMFTPLLGTIAALIVQRRRAREPLASIPRRLGLWPLYPVGRVLGGTGLAVLATYLLVLATYLLAGAFGWMRLDLVGLSGFSAQQQALPGLEELPLGAAVAVYLVIVVVNTGATALFAFGEEVGWRGWLLTSLRPLGTWPALLLIGLVWGLWHAPLILLGYNFGRPDLTGLAFMVGGCIALSVLFGWLRLRTGSLWPAVFAHAALNASSGMLLALVLSADSPTPDMALVTVLGVSGWLVSAVVVLVLVLTGQFRRQPEVDVKPPRRNSAPAEE</sequence>
<keyword evidence="5" id="KW-0482">Metalloprotease</keyword>
<evidence type="ECO:0000313" key="4">
    <source>
        <dbReference type="EMBL" id="KZE08786.1"/>
    </source>
</evidence>
<protein>
    <submittedName>
        <fullName evidence="5">CPBP family intramembrane metalloprotease</fullName>
    </submittedName>
    <submittedName>
        <fullName evidence="4">Metal-dependent membrane protease</fullName>
    </submittedName>
</protein>
<accession>A0A161RP99</accession>
<keyword evidence="4" id="KW-0645">Protease</keyword>
<dbReference type="KEGG" id="bcau:I6G59_01550"/>
<evidence type="ECO:0000313" key="5">
    <source>
        <dbReference type="EMBL" id="QPS34055.1"/>
    </source>
</evidence>
<feature type="domain" description="CAAX prenyl protease 2/Lysostaphin resistance protein A-like" evidence="3">
    <location>
        <begin position="215"/>
        <end position="309"/>
    </location>
</feature>
<dbReference type="Proteomes" id="UP000076612">
    <property type="component" value="Unassembled WGS sequence"/>
</dbReference>
<feature type="region of interest" description="Disordered" evidence="1">
    <location>
        <begin position="1"/>
        <end position="52"/>
    </location>
</feature>
<dbReference type="PANTHER" id="PTHR35797:SF1">
    <property type="entry name" value="PROTEASE"/>
    <property type="match status" value="1"/>
</dbReference>
<feature type="transmembrane region" description="Helical" evidence="2">
    <location>
        <begin position="66"/>
        <end position="87"/>
    </location>
</feature>
<feature type="transmembrane region" description="Helical" evidence="2">
    <location>
        <begin position="139"/>
        <end position="167"/>
    </location>
</feature>
<evidence type="ECO:0000259" key="3">
    <source>
        <dbReference type="Pfam" id="PF02517"/>
    </source>
</evidence>
<dbReference type="InterPro" id="IPR003675">
    <property type="entry name" value="Rce1/LyrA-like_dom"/>
</dbReference>
<feature type="transmembrane region" description="Helical" evidence="2">
    <location>
        <begin position="243"/>
        <end position="265"/>
    </location>
</feature>
<proteinExistence type="predicted"/>
<keyword evidence="2" id="KW-0812">Transmembrane</keyword>
<keyword evidence="2" id="KW-1133">Transmembrane helix</keyword>
<dbReference type="GO" id="GO:0006508">
    <property type="term" value="P:proteolysis"/>
    <property type="evidence" value="ECO:0007669"/>
    <property type="project" value="UniProtKB-KW"/>
</dbReference>
<feature type="transmembrane region" description="Helical" evidence="2">
    <location>
        <begin position="99"/>
        <end position="118"/>
    </location>
</feature>
<evidence type="ECO:0000313" key="7">
    <source>
        <dbReference type="Proteomes" id="UP000594979"/>
    </source>
</evidence>
<feature type="compositionally biased region" description="Low complexity" evidence="1">
    <location>
        <begin position="29"/>
        <end position="46"/>
    </location>
</feature>
<reference evidence="5 7" key="3">
    <citation type="submission" date="2020-12" db="EMBL/GenBank/DDBJ databases">
        <title>FDA dAtabase for Regulatory Grade micrObial Sequences (FDA-ARGOS): Supporting development and validation of Infectious Disease Dx tests.</title>
        <authorList>
            <person name="Sproer C."/>
            <person name="Gronow S."/>
            <person name="Severitt S."/>
            <person name="Schroder I."/>
            <person name="Tallon L."/>
            <person name="Sadzewicz L."/>
            <person name="Zhao X."/>
            <person name="Boylan J."/>
            <person name="Ott S."/>
            <person name="Bowen H."/>
            <person name="Vavikolanu K."/>
            <person name="Mehta A."/>
            <person name="Aluvathingal J."/>
            <person name="Nadendla S."/>
            <person name="Lowell S."/>
            <person name="Myers T."/>
            <person name="Yan Y."/>
            <person name="Sichtig H."/>
        </authorList>
    </citation>
    <scope>NUCLEOTIDE SEQUENCE [LARGE SCALE GENOMIC DNA]</scope>
    <source>
        <strain evidence="5 7">FDAARGOS_902</strain>
    </source>
</reference>
<dbReference type="AlphaFoldDB" id="A0A161RP99"/>
<dbReference type="InterPro" id="IPR042150">
    <property type="entry name" value="MmRce1-like"/>
</dbReference>
<dbReference type="Proteomes" id="UP000594979">
    <property type="component" value="Chromosome"/>
</dbReference>
<reference evidence="4" key="2">
    <citation type="submission" date="2016-01" db="EMBL/GenBank/DDBJ databases">
        <authorList>
            <person name="Hong K.W."/>
        </authorList>
    </citation>
    <scope>NUCLEOTIDE SEQUENCE</scope>
    <source>
        <strain evidence="4">M40</strain>
    </source>
</reference>
<organism evidence="4 6">
    <name type="scientific">Brevibacterium casei</name>
    <dbReference type="NCBI Taxonomy" id="33889"/>
    <lineage>
        <taxon>Bacteria</taxon>
        <taxon>Bacillati</taxon>
        <taxon>Actinomycetota</taxon>
        <taxon>Actinomycetes</taxon>
        <taxon>Micrococcales</taxon>
        <taxon>Brevibacteriaceae</taxon>
        <taxon>Brevibacterium</taxon>
    </lineage>
</organism>
<keyword evidence="5" id="KW-0378">Hydrolase</keyword>
<feature type="transmembrane region" description="Helical" evidence="2">
    <location>
        <begin position="271"/>
        <end position="290"/>
    </location>
</feature>
<dbReference type="GO" id="GO:0004175">
    <property type="term" value="F:endopeptidase activity"/>
    <property type="evidence" value="ECO:0007669"/>
    <property type="project" value="UniProtKB-ARBA"/>
</dbReference>
<reference evidence="6" key="1">
    <citation type="submission" date="2016-01" db="EMBL/GenBank/DDBJ databases">
        <title>Draft genome of Chromobacterium sp. F49.</title>
        <authorList>
            <person name="Hong K.W."/>
        </authorList>
    </citation>
    <scope>NUCLEOTIDE SEQUENCE [LARGE SCALE GENOMIC DNA]</scope>
    <source>
        <strain evidence="6">M40</strain>
    </source>
</reference>
<name>A0A161RP99_9MICO</name>